<dbReference type="OrthoDB" id="3365060at2759"/>
<keyword evidence="7 9" id="KW-0906">Nuclear pore complex</keyword>
<evidence type="ECO:0000259" key="11">
    <source>
        <dbReference type="PROSITE" id="PS51472"/>
    </source>
</evidence>
<evidence type="ECO:0000256" key="5">
    <source>
        <dbReference type="ARBA" id="ARBA00022927"/>
    </source>
</evidence>
<evidence type="ECO:0000256" key="3">
    <source>
        <dbReference type="ARBA" id="ARBA00022448"/>
    </source>
</evidence>
<dbReference type="SUPFAM" id="SSF54928">
    <property type="entry name" value="RNA-binding domain, RBD"/>
    <property type="match status" value="1"/>
</dbReference>
<feature type="compositionally biased region" description="Polar residues" evidence="10">
    <location>
        <begin position="30"/>
        <end position="46"/>
    </location>
</feature>
<dbReference type="Gene3D" id="3.30.70.330">
    <property type="match status" value="1"/>
</dbReference>
<dbReference type="InterPro" id="IPR012677">
    <property type="entry name" value="Nucleotide-bd_a/b_plait_sf"/>
</dbReference>
<dbReference type="GO" id="GO:0031965">
    <property type="term" value="C:nuclear membrane"/>
    <property type="evidence" value="ECO:0007669"/>
    <property type="project" value="InterPro"/>
</dbReference>
<sequence>MEPMTLGSPSHDSPQKPTYLPGFLMGERAQSPNNNASISSMSPLRTNRSQTADVHTTFLMRNFHHELSDKPSSTPILNRANDEPMKAPTIDLFDMLNTTDYREEQYNNKENKQFYSDKNDLFESPKTISRNWITVFGFSISNKDEILSKFIHMVSCCDVRQAGPNWAHICFSDSTDYHRALLFNGHVTNNGAMIGVIPCNDKSILTEKTESSNSGPGPRAELLSKSIRSPILGQQYSSPNDTISKKNTIRPMAMKPIPIQGKDNSPSASTSNGIVTKTLEYLFGW</sequence>
<evidence type="ECO:0000256" key="7">
    <source>
        <dbReference type="ARBA" id="ARBA00023132"/>
    </source>
</evidence>
<protein>
    <recommendedName>
        <fullName evidence="9">Nucleoporin NUP53</fullName>
    </recommendedName>
</protein>
<keyword evidence="13" id="KW-1185">Reference proteome</keyword>
<keyword evidence="8 9" id="KW-0539">Nucleus</keyword>
<accession>A0A5E4N7Y4</accession>
<evidence type="ECO:0000256" key="4">
    <source>
        <dbReference type="ARBA" id="ARBA00022816"/>
    </source>
</evidence>
<dbReference type="GO" id="GO:0051028">
    <property type="term" value="P:mRNA transport"/>
    <property type="evidence" value="ECO:0007669"/>
    <property type="project" value="UniProtKB-UniRule"/>
</dbReference>
<evidence type="ECO:0000256" key="6">
    <source>
        <dbReference type="ARBA" id="ARBA00023010"/>
    </source>
</evidence>
<dbReference type="CDD" id="cd12441">
    <property type="entry name" value="RRM_Nup53_like"/>
    <property type="match status" value="1"/>
</dbReference>
<comment type="similarity">
    <text evidence="2 9">Belongs to the Nup35 family.</text>
</comment>
<dbReference type="PANTHER" id="PTHR21527:SF6">
    <property type="entry name" value="NUCLEOPORIN NUP35"/>
    <property type="match status" value="1"/>
</dbReference>
<name>A0A5E4N7Y4_9HEMI</name>
<keyword evidence="4 9" id="KW-0509">mRNA transport</keyword>
<keyword evidence="3 9" id="KW-0813">Transport</keyword>
<dbReference type="AlphaFoldDB" id="A0A5E4N7Y4"/>
<dbReference type="PIRSF" id="PIRSF038119">
    <property type="entry name" value="Nucleoporin_NUP53"/>
    <property type="match status" value="1"/>
</dbReference>
<gene>
    <name evidence="12" type="ORF">CINCED_3A025630</name>
</gene>
<comment type="subcellular location">
    <subcellularLocation>
        <location evidence="1 9">Nucleus</location>
        <location evidence="1 9">Nuclear pore complex</location>
    </subcellularLocation>
</comment>
<dbReference type="PROSITE" id="PS51472">
    <property type="entry name" value="RRM_NUP35"/>
    <property type="match status" value="1"/>
</dbReference>
<keyword evidence="6 9" id="KW-0811">Translocation</keyword>
<comment type="function">
    <text evidence="9">Functions as a component of the nuclear pore complex (NPC).</text>
</comment>
<dbReference type="GO" id="GO:0006999">
    <property type="term" value="P:nuclear pore organization"/>
    <property type="evidence" value="ECO:0007669"/>
    <property type="project" value="TreeGrafter"/>
</dbReference>
<dbReference type="GO" id="GO:0006607">
    <property type="term" value="P:NLS-bearing protein import into nucleus"/>
    <property type="evidence" value="ECO:0007669"/>
    <property type="project" value="TreeGrafter"/>
</dbReference>
<dbReference type="Proteomes" id="UP000325440">
    <property type="component" value="Unassembled WGS sequence"/>
</dbReference>
<reference evidence="12 13" key="1">
    <citation type="submission" date="2019-08" db="EMBL/GenBank/DDBJ databases">
        <authorList>
            <person name="Alioto T."/>
            <person name="Alioto T."/>
            <person name="Gomez Garrido J."/>
        </authorList>
    </citation>
    <scope>NUCLEOTIDE SEQUENCE [LARGE SCALE GENOMIC DNA]</scope>
</reference>
<dbReference type="EMBL" id="CABPRJ010001894">
    <property type="protein sequence ID" value="VVC39299.1"/>
    <property type="molecule type" value="Genomic_DNA"/>
</dbReference>
<evidence type="ECO:0000256" key="10">
    <source>
        <dbReference type="SAM" id="MobiDB-lite"/>
    </source>
</evidence>
<dbReference type="InterPro" id="IPR017389">
    <property type="entry name" value="Nucleoporin_NUP53"/>
</dbReference>
<evidence type="ECO:0000313" key="12">
    <source>
        <dbReference type="EMBL" id="VVC39299.1"/>
    </source>
</evidence>
<feature type="region of interest" description="Disordered" evidence="10">
    <location>
        <begin position="1"/>
        <end position="46"/>
    </location>
</feature>
<feature type="compositionally biased region" description="Polar residues" evidence="10">
    <location>
        <begin position="7"/>
        <end position="16"/>
    </location>
</feature>
<dbReference type="GO" id="GO:0044613">
    <property type="term" value="C:nuclear pore central transport channel"/>
    <property type="evidence" value="ECO:0007669"/>
    <property type="project" value="TreeGrafter"/>
</dbReference>
<evidence type="ECO:0000256" key="2">
    <source>
        <dbReference type="ARBA" id="ARBA00009454"/>
    </source>
</evidence>
<dbReference type="Pfam" id="PF05172">
    <property type="entry name" value="RRM_Nup35"/>
    <property type="match status" value="1"/>
</dbReference>
<dbReference type="GO" id="GO:0017056">
    <property type="term" value="F:structural constituent of nuclear pore"/>
    <property type="evidence" value="ECO:0007669"/>
    <property type="project" value="InterPro"/>
</dbReference>
<dbReference type="PANTHER" id="PTHR21527">
    <property type="entry name" value="NUCLEOPORIN NUP35"/>
    <property type="match status" value="1"/>
</dbReference>
<evidence type="ECO:0000256" key="8">
    <source>
        <dbReference type="ARBA" id="ARBA00023242"/>
    </source>
</evidence>
<feature type="domain" description="RRM Nup35-type" evidence="11">
    <location>
        <begin position="127"/>
        <end position="206"/>
    </location>
</feature>
<evidence type="ECO:0000256" key="1">
    <source>
        <dbReference type="ARBA" id="ARBA00004567"/>
    </source>
</evidence>
<dbReference type="InterPro" id="IPR007846">
    <property type="entry name" value="RRM_NUP35_dom"/>
</dbReference>
<evidence type="ECO:0000256" key="9">
    <source>
        <dbReference type="PIRNR" id="PIRNR038119"/>
    </source>
</evidence>
<organism evidence="12 13">
    <name type="scientific">Cinara cedri</name>
    <dbReference type="NCBI Taxonomy" id="506608"/>
    <lineage>
        <taxon>Eukaryota</taxon>
        <taxon>Metazoa</taxon>
        <taxon>Ecdysozoa</taxon>
        <taxon>Arthropoda</taxon>
        <taxon>Hexapoda</taxon>
        <taxon>Insecta</taxon>
        <taxon>Pterygota</taxon>
        <taxon>Neoptera</taxon>
        <taxon>Paraneoptera</taxon>
        <taxon>Hemiptera</taxon>
        <taxon>Sternorrhyncha</taxon>
        <taxon>Aphidomorpha</taxon>
        <taxon>Aphidoidea</taxon>
        <taxon>Aphididae</taxon>
        <taxon>Lachninae</taxon>
        <taxon>Cinara</taxon>
    </lineage>
</organism>
<dbReference type="InterPro" id="IPR035979">
    <property type="entry name" value="RBD_domain_sf"/>
</dbReference>
<dbReference type="GO" id="GO:0005543">
    <property type="term" value="F:phospholipid binding"/>
    <property type="evidence" value="ECO:0007669"/>
    <property type="project" value="TreeGrafter"/>
</dbReference>
<dbReference type="GO" id="GO:0003676">
    <property type="term" value="F:nucleic acid binding"/>
    <property type="evidence" value="ECO:0007669"/>
    <property type="project" value="InterPro"/>
</dbReference>
<proteinExistence type="inferred from homology"/>
<evidence type="ECO:0000313" key="13">
    <source>
        <dbReference type="Proteomes" id="UP000325440"/>
    </source>
</evidence>
<dbReference type="GO" id="GO:0044615">
    <property type="term" value="C:nuclear pore nuclear basket"/>
    <property type="evidence" value="ECO:0007669"/>
    <property type="project" value="TreeGrafter"/>
</dbReference>
<keyword evidence="5 9" id="KW-0653">Protein transport</keyword>